<dbReference type="EMBL" id="KN647124">
    <property type="protein sequence ID" value="KHN37243.1"/>
    <property type="molecule type" value="Genomic_DNA"/>
</dbReference>
<dbReference type="EC" id="2.7.11.1" evidence="7"/>
<accession>A0A0B2RXW8</accession>
<name>A0A0B2RXW8_GLYSO</name>
<dbReference type="PRINTS" id="PR00019">
    <property type="entry name" value="LEURICHRPT"/>
</dbReference>
<evidence type="ECO:0000256" key="3">
    <source>
        <dbReference type="ARBA" id="ARBA00022729"/>
    </source>
</evidence>
<reference evidence="7" key="1">
    <citation type="submission" date="2014-07" db="EMBL/GenBank/DDBJ databases">
        <title>Identification of a novel salt tolerance gene in wild soybean by whole-genome sequencing.</title>
        <authorList>
            <person name="Lam H.-M."/>
            <person name="Qi X."/>
            <person name="Li M.-W."/>
            <person name="Liu X."/>
            <person name="Xie M."/>
            <person name="Ni M."/>
            <person name="Xu X."/>
        </authorList>
    </citation>
    <scope>NUCLEOTIDE SEQUENCE [LARGE SCALE GENOMIC DNA]</scope>
    <source>
        <tissue evidence="7">Root</tissue>
    </source>
</reference>
<dbReference type="FunFam" id="3.80.10.10:FF:000041">
    <property type="entry name" value="LRR receptor-like serine/threonine-protein kinase ERECTA"/>
    <property type="match status" value="1"/>
</dbReference>
<dbReference type="Proteomes" id="UP000053555">
    <property type="component" value="Unassembled WGS sequence"/>
</dbReference>
<evidence type="ECO:0000256" key="2">
    <source>
        <dbReference type="ARBA" id="ARBA00022614"/>
    </source>
</evidence>
<dbReference type="PANTHER" id="PTHR48065">
    <property type="entry name" value="OS10G0469600 PROTEIN"/>
    <property type="match status" value="1"/>
</dbReference>
<evidence type="ECO:0000256" key="1">
    <source>
        <dbReference type="ARBA" id="ARBA00004370"/>
    </source>
</evidence>
<comment type="subcellular location">
    <subcellularLocation>
        <location evidence="1">Membrane</location>
    </subcellularLocation>
</comment>
<keyword evidence="7" id="KW-0808">Transferase</keyword>
<evidence type="ECO:0000313" key="7">
    <source>
        <dbReference type="EMBL" id="KHN37243.1"/>
    </source>
</evidence>
<keyword evidence="4" id="KW-0677">Repeat</keyword>
<dbReference type="PANTHER" id="PTHR48065:SF18">
    <property type="entry name" value="LRR RECEPTOR-LIKE KINASE FAMILY PROTEIN"/>
    <property type="match status" value="1"/>
</dbReference>
<dbReference type="InterPro" id="IPR001611">
    <property type="entry name" value="Leu-rich_rpt"/>
</dbReference>
<keyword evidence="5" id="KW-0472">Membrane</keyword>
<gene>
    <name evidence="7" type="ORF">glysoja_048419</name>
</gene>
<dbReference type="GO" id="GO:0004674">
    <property type="term" value="F:protein serine/threonine kinase activity"/>
    <property type="evidence" value="ECO:0007669"/>
    <property type="project" value="UniProtKB-EC"/>
</dbReference>
<dbReference type="SUPFAM" id="SSF52058">
    <property type="entry name" value="L domain-like"/>
    <property type="match status" value="1"/>
</dbReference>
<sequence length="183" mass="20595">MHREGDFKQGLIIDHSSMLFTWRDDDSNKVAAIGEALNATMKQSCAEKVQPQKSANWICQIMEQLPDCWEHLSSLEYLDLSDNKLSGKLPQSLGTLVNLGALALRNNSVTRKLPFTLKNCTSLYILDVGENLLSGTIPSWIGKSLQQLEILSLRVNRFFGSVPVHLCYLMQIHLLDLSRNHLS</sequence>
<dbReference type="AlphaFoldDB" id="A0A0B2RXW8"/>
<dbReference type="GO" id="GO:0016020">
    <property type="term" value="C:membrane"/>
    <property type="evidence" value="ECO:0007669"/>
    <property type="project" value="UniProtKB-SubCell"/>
</dbReference>
<keyword evidence="6" id="KW-0325">Glycoprotein</keyword>
<keyword evidence="7" id="KW-0418">Kinase</keyword>
<organism evidence="7">
    <name type="scientific">Glycine soja</name>
    <name type="common">Wild soybean</name>
    <dbReference type="NCBI Taxonomy" id="3848"/>
    <lineage>
        <taxon>Eukaryota</taxon>
        <taxon>Viridiplantae</taxon>
        <taxon>Streptophyta</taxon>
        <taxon>Embryophyta</taxon>
        <taxon>Tracheophyta</taxon>
        <taxon>Spermatophyta</taxon>
        <taxon>Magnoliopsida</taxon>
        <taxon>eudicotyledons</taxon>
        <taxon>Gunneridae</taxon>
        <taxon>Pentapetalae</taxon>
        <taxon>rosids</taxon>
        <taxon>fabids</taxon>
        <taxon>Fabales</taxon>
        <taxon>Fabaceae</taxon>
        <taxon>Papilionoideae</taxon>
        <taxon>50 kb inversion clade</taxon>
        <taxon>NPAAA clade</taxon>
        <taxon>indigoferoid/millettioid clade</taxon>
        <taxon>Phaseoleae</taxon>
        <taxon>Glycine</taxon>
        <taxon>Glycine subgen. Soja</taxon>
    </lineage>
</organism>
<dbReference type="Gene3D" id="3.80.10.10">
    <property type="entry name" value="Ribonuclease Inhibitor"/>
    <property type="match status" value="1"/>
</dbReference>
<dbReference type="InterPro" id="IPR032675">
    <property type="entry name" value="LRR_dom_sf"/>
</dbReference>
<keyword evidence="7" id="KW-0675">Receptor</keyword>
<proteinExistence type="predicted"/>
<protein>
    <submittedName>
        <fullName evidence="7">Receptor-like protein kinase 2</fullName>
        <ecNumber evidence="7">2.7.11.1</ecNumber>
    </submittedName>
</protein>
<dbReference type="Pfam" id="PF00560">
    <property type="entry name" value="LRR_1"/>
    <property type="match status" value="2"/>
</dbReference>
<evidence type="ECO:0000256" key="6">
    <source>
        <dbReference type="ARBA" id="ARBA00023180"/>
    </source>
</evidence>
<evidence type="ECO:0000256" key="4">
    <source>
        <dbReference type="ARBA" id="ARBA00022737"/>
    </source>
</evidence>
<keyword evidence="3" id="KW-0732">Signal</keyword>
<keyword evidence="2" id="KW-0433">Leucine-rich repeat</keyword>
<evidence type="ECO:0000256" key="5">
    <source>
        <dbReference type="ARBA" id="ARBA00023136"/>
    </source>
</evidence>